<comment type="caution">
    <text evidence="1">The sequence shown here is derived from an EMBL/GenBank/DDBJ whole genome shotgun (WGS) entry which is preliminary data.</text>
</comment>
<dbReference type="Proteomes" id="UP000295443">
    <property type="component" value="Unassembled WGS sequence"/>
</dbReference>
<accession>A0A4R1BGH7</accession>
<sequence>MLFKSRERQVHERICQEIESRLTRSGAPREVRHFLLNHWSYLLAGVFFSHGDQHPDWEAGWHTVNALLWSLTPKQGQEETEQFLRLVPTLLGRLHDGCDAMNLAPAERDELFSQLALLHAAVARAGLEAALAPDGPITQLGRDADLEFSEAEIASLEASSVSEATDSRRSKEDLAAAIAALQVGDSVRFRIADREKPLFLQWISPMGGMYLFADEEGYDAMSLTSARLAEKLAKGEASLGK</sequence>
<dbReference type="InterPro" id="IPR012434">
    <property type="entry name" value="DUF1631"/>
</dbReference>
<dbReference type="EMBL" id="SJZB01000018">
    <property type="protein sequence ID" value="TCJ16335.1"/>
    <property type="molecule type" value="Genomic_DNA"/>
</dbReference>
<organism evidence="1 2">
    <name type="scientific">Parasulfuritortus cantonensis</name>
    <dbReference type="NCBI Taxonomy" id="2528202"/>
    <lineage>
        <taxon>Bacteria</taxon>
        <taxon>Pseudomonadati</taxon>
        <taxon>Pseudomonadota</taxon>
        <taxon>Betaproteobacteria</taxon>
        <taxon>Nitrosomonadales</taxon>
        <taxon>Thiobacillaceae</taxon>
        <taxon>Parasulfuritortus</taxon>
    </lineage>
</organism>
<keyword evidence="2" id="KW-1185">Reference proteome</keyword>
<dbReference type="RefSeq" id="WP_131445263.1">
    <property type="nucleotide sequence ID" value="NZ_SJZB01000018.1"/>
</dbReference>
<name>A0A4R1BGH7_9PROT</name>
<dbReference type="Pfam" id="PF07793">
    <property type="entry name" value="DUF1631"/>
    <property type="match status" value="1"/>
</dbReference>
<dbReference type="AlphaFoldDB" id="A0A4R1BGH7"/>
<dbReference type="OrthoDB" id="6188167at2"/>
<proteinExistence type="predicted"/>
<evidence type="ECO:0000313" key="1">
    <source>
        <dbReference type="EMBL" id="TCJ16335.1"/>
    </source>
</evidence>
<gene>
    <name evidence="1" type="ORF">EZJ19_05390</name>
</gene>
<evidence type="ECO:0000313" key="2">
    <source>
        <dbReference type="Proteomes" id="UP000295443"/>
    </source>
</evidence>
<protein>
    <submittedName>
        <fullName evidence="1">DUF1631 family protein</fullName>
    </submittedName>
</protein>
<reference evidence="1 2" key="1">
    <citation type="submission" date="2019-03" db="EMBL/GenBank/DDBJ databases">
        <title>Genome sequence of Thiobacillaceae bacterium LSR1, a sulfur-oxidizing bacterium isolated from freshwater sediment.</title>
        <authorList>
            <person name="Li S."/>
        </authorList>
    </citation>
    <scope>NUCLEOTIDE SEQUENCE [LARGE SCALE GENOMIC DNA]</scope>
    <source>
        <strain evidence="1 2">LSR1</strain>
    </source>
</reference>